<feature type="domain" description="N-acetyltransferase" evidence="1">
    <location>
        <begin position="23"/>
        <end position="170"/>
    </location>
</feature>
<reference evidence="2 3" key="1">
    <citation type="submission" date="2016-10" db="EMBL/GenBank/DDBJ databases">
        <authorList>
            <person name="de Groot N.N."/>
        </authorList>
    </citation>
    <scope>NUCLEOTIDE SEQUENCE [LARGE SCALE GENOMIC DNA]</scope>
    <source>
        <strain evidence="2 3">CGMCC 1.5382</strain>
    </source>
</reference>
<dbReference type="Gene3D" id="3.40.630.30">
    <property type="match status" value="1"/>
</dbReference>
<gene>
    <name evidence="2" type="ORF">SAMN05216282_105133</name>
</gene>
<evidence type="ECO:0000259" key="1">
    <source>
        <dbReference type="Pfam" id="PF13302"/>
    </source>
</evidence>
<dbReference type="PANTHER" id="PTHR43441:SF11">
    <property type="entry name" value="RIBOSOMAL-PROTEIN-SERINE ACETYLTRANSFERASE"/>
    <property type="match status" value="1"/>
</dbReference>
<dbReference type="Proteomes" id="UP000198701">
    <property type="component" value="Unassembled WGS sequence"/>
</dbReference>
<dbReference type="InterPro" id="IPR051908">
    <property type="entry name" value="Ribosomal_N-acetyltransferase"/>
</dbReference>
<evidence type="ECO:0000313" key="3">
    <source>
        <dbReference type="Proteomes" id="UP000198701"/>
    </source>
</evidence>
<accession>A0A1G9BCD4</accession>
<evidence type="ECO:0000313" key="2">
    <source>
        <dbReference type="EMBL" id="SDK37119.1"/>
    </source>
</evidence>
<protein>
    <submittedName>
        <fullName evidence="2">Protein N-acetyltransferase, RimJ/RimL family</fullName>
    </submittedName>
</protein>
<dbReference type="Pfam" id="PF13302">
    <property type="entry name" value="Acetyltransf_3"/>
    <property type="match status" value="1"/>
</dbReference>
<dbReference type="PANTHER" id="PTHR43441">
    <property type="entry name" value="RIBOSOMAL-PROTEIN-SERINE ACETYLTRANSFERASE"/>
    <property type="match status" value="1"/>
</dbReference>
<keyword evidence="3" id="KW-1185">Reference proteome</keyword>
<proteinExistence type="predicted"/>
<dbReference type="AlphaFoldDB" id="A0A1G9BCD4"/>
<name>A0A1G9BCD4_9MICO</name>
<dbReference type="GO" id="GO:0005737">
    <property type="term" value="C:cytoplasm"/>
    <property type="evidence" value="ECO:0007669"/>
    <property type="project" value="TreeGrafter"/>
</dbReference>
<dbReference type="InterPro" id="IPR016181">
    <property type="entry name" value="Acyl_CoA_acyltransferase"/>
</dbReference>
<keyword evidence="2" id="KW-0808">Transferase</keyword>
<dbReference type="GO" id="GO:0008999">
    <property type="term" value="F:protein-N-terminal-alanine acetyltransferase activity"/>
    <property type="evidence" value="ECO:0007669"/>
    <property type="project" value="TreeGrafter"/>
</dbReference>
<dbReference type="EMBL" id="FNFU01000005">
    <property type="protein sequence ID" value="SDK37119.1"/>
    <property type="molecule type" value="Genomic_DNA"/>
</dbReference>
<dbReference type="InterPro" id="IPR000182">
    <property type="entry name" value="GNAT_dom"/>
</dbReference>
<sequence length="219" mass="24037">MVSPMPNLSEIWPLFDLTLRTPRLTLRPMRDEDLAGLADAAVAGIHDPAVMPFGVPWTDAPKGDLVRNLAQYQWMLRTKVAQDNWHVAFAVLLDGRVIGSQDLSAVAFSTRKTVETGSWLTRESQGNGLGKEMRAAMLMFAFDYLGADFAETSAAAWNAASIGVSKAVGYVPNGVHRASRRAGQVNDEIHFRLTSESLVRPEWELAVNGFEPVRSQLLG</sequence>
<organism evidence="2 3">
    <name type="scientific">Cryobacterium psychrotolerans</name>
    <dbReference type="NCBI Taxonomy" id="386301"/>
    <lineage>
        <taxon>Bacteria</taxon>
        <taxon>Bacillati</taxon>
        <taxon>Actinomycetota</taxon>
        <taxon>Actinomycetes</taxon>
        <taxon>Micrococcales</taxon>
        <taxon>Microbacteriaceae</taxon>
        <taxon>Cryobacterium</taxon>
    </lineage>
</organism>
<dbReference type="SUPFAM" id="SSF55729">
    <property type="entry name" value="Acyl-CoA N-acyltransferases (Nat)"/>
    <property type="match status" value="1"/>
</dbReference>
<dbReference type="GO" id="GO:1990189">
    <property type="term" value="F:protein N-terminal-serine acetyltransferase activity"/>
    <property type="evidence" value="ECO:0007669"/>
    <property type="project" value="TreeGrafter"/>
</dbReference>
<dbReference type="STRING" id="386301.SAMN05216282_105133"/>